<reference evidence="3" key="1">
    <citation type="journal article" date="2020" name="Fungal Divers.">
        <title>Resolving the Mortierellaceae phylogeny through synthesis of multi-gene phylogenetics and phylogenomics.</title>
        <authorList>
            <person name="Vandepol N."/>
            <person name="Liber J."/>
            <person name="Desiro A."/>
            <person name="Na H."/>
            <person name="Kennedy M."/>
            <person name="Barry K."/>
            <person name="Grigoriev I.V."/>
            <person name="Miller A.N."/>
            <person name="O'Donnell K."/>
            <person name="Stajich J.E."/>
            <person name="Bonito G."/>
        </authorList>
    </citation>
    <scope>NUCLEOTIDE SEQUENCE</scope>
    <source>
        <strain evidence="3">NVP60</strain>
    </source>
</reference>
<dbReference type="InterPro" id="IPR036047">
    <property type="entry name" value="F-box-like_dom_sf"/>
</dbReference>
<dbReference type="InterPro" id="IPR001810">
    <property type="entry name" value="F-box_dom"/>
</dbReference>
<dbReference type="Proteomes" id="UP000823405">
    <property type="component" value="Unassembled WGS sequence"/>
</dbReference>
<proteinExistence type="predicted"/>
<dbReference type="InterPro" id="IPR032675">
    <property type="entry name" value="LRR_dom_sf"/>
</dbReference>
<evidence type="ECO:0000256" key="1">
    <source>
        <dbReference type="SAM" id="MobiDB-lite"/>
    </source>
</evidence>
<dbReference type="OrthoDB" id="2416631at2759"/>
<feature type="region of interest" description="Disordered" evidence="1">
    <location>
        <begin position="372"/>
        <end position="406"/>
    </location>
</feature>
<feature type="compositionally biased region" description="Acidic residues" evidence="1">
    <location>
        <begin position="373"/>
        <end position="389"/>
    </location>
</feature>
<comment type="caution">
    <text evidence="3">The sequence shown here is derived from an EMBL/GenBank/DDBJ whole genome shotgun (WGS) entry which is preliminary data.</text>
</comment>
<gene>
    <name evidence="3" type="ORF">BGZ97_008632</name>
</gene>
<feature type="domain" description="F-box" evidence="2">
    <location>
        <begin position="3"/>
        <end position="48"/>
    </location>
</feature>
<evidence type="ECO:0000313" key="4">
    <source>
        <dbReference type="Proteomes" id="UP000823405"/>
    </source>
</evidence>
<dbReference type="PROSITE" id="PS50181">
    <property type="entry name" value="FBOX"/>
    <property type="match status" value="1"/>
</dbReference>
<evidence type="ECO:0000313" key="3">
    <source>
        <dbReference type="EMBL" id="KAG0283199.1"/>
    </source>
</evidence>
<protein>
    <recommendedName>
        <fullName evidence="2">F-box domain-containing protein</fullName>
    </recommendedName>
</protein>
<organism evidence="3 4">
    <name type="scientific">Linnemannia gamsii</name>
    <dbReference type="NCBI Taxonomy" id="64522"/>
    <lineage>
        <taxon>Eukaryota</taxon>
        <taxon>Fungi</taxon>
        <taxon>Fungi incertae sedis</taxon>
        <taxon>Mucoromycota</taxon>
        <taxon>Mortierellomycotina</taxon>
        <taxon>Mortierellomycetes</taxon>
        <taxon>Mortierellales</taxon>
        <taxon>Mortierellaceae</taxon>
        <taxon>Linnemannia</taxon>
    </lineage>
</organism>
<feature type="compositionally biased region" description="Basic and acidic residues" evidence="1">
    <location>
        <begin position="391"/>
        <end position="406"/>
    </location>
</feature>
<sequence>METASLIDLPPELVNMVVHYLMLQHVKICVLVCHAWKALFQPLLWRHVDLTLTRRVHRQWIGFSTILRTVGPLVQSVRLDGNATPRSVQQDLIRVFPHISSFEYTGKTSSSSNVNELIGRRNQGWRRLIFHCERLSAEATFELSAALETLHHAETLVVLRMEGAGFMRNSTIGHMLSGLPHLKEFYMLGVIRINTFRNWEEQWSDPADLVLSEWACSNLEVFGCEIRGMPRRDTIRRDRDVSTSSDVMTEEELESIDIQRQVCAQLGKLIKLKELTLRVLCPAYQEERILSRLGQISTVRKWRRFLHHRFHDCLAMSLEYGLDLLGNLKELRRVGLEDMDVDIGNPAEQAWVAENWPLATIVHSRHTEAVLENNDDSDQDDESDDDANDDNVSHLHNDKCDLNDEF</sequence>
<dbReference type="EMBL" id="JAAAIN010003994">
    <property type="protein sequence ID" value="KAG0283199.1"/>
    <property type="molecule type" value="Genomic_DNA"/>
</dbReference>
<dbReference type="Pfam" id="PF12937">
    <property type="entry name" value="F-box-like"/>
    <property type="match status" value="1"/>
</dbReference>
<evidence type="ECO:0000259" key="2">
    <source>
        <dbReference type="PROSITE" id="PS50181"/>
    </source>
</evidence>
<dbReference type="Gene3D" id="3.80.10.10">
    <property type="entry name" value="Ribonuclease Inhibitor"/>
    <property type="match status" value="1"/>
</dbReference>
<dbReference type="SUPFAM" id="SSF81383">
    <property type="entry name" value="F-box domain"/>
    <property type="match status" value="1"/>
</dbReference>
<feature type="non-terminal residue" evidence="3">
    <location>
        <position position="406"/>
    </location>
</feature>
<keyword evidence="4" id="KW-1185">Reference proteome</keyword>
<accession>A0A9P6UEK7</accession>
<dbReference type="AlphaFoldDB" id="A0A9P6UEK7"/>
<name>A0A9P6UEK7_9FUNG</name>